<keyword evidence="3" id="KW-0328">Glycosyltransferase</keyword>
<feature type="transmembrane region" description="Helical" evidence="8">
    <location>
        <begin position="212"/>
        <end position="232"/>
    </location>
</feature>
<proteinExistence type="predicted"/>
<protein>
    <recommendedName>
        <fullName evidence="10">Glycosyltransferase RgtA/B/C/D-like domain-containing protein</fullName>
    </recommendedName>
</protein>
<feature type="transmembrane region" description="Helical" evidence="8">
    <location>
        <begin position="262"/>
        <end position="280"/>
    </location>
</feature>
<gene>
    <name evidence="9" type="ORF">AVDCRST_MAG76-22</name>
</gene>
<evidence type="ECO:0008006" key="10">
    <source>
        <dbReference type="Google" id="ProtNLM"/>
    </source>
</evidence>
<accession>A0A6J4GX47</accession>
<evidence type="ECO:0000313" key="9">
    <source>
        <dbReference type="EMBL" id="CAA9209211.1"/>
    </source>
</evidence>
<dbReference type="PANTHER" id="PTHR33908:SF11">
    <property type="entry name" value="MEMBRANE PROTEIN"/>
    <property type="match status" value="1"/>
</dbReference>
<evidence type="ECO:0000256" key="3">
    <source>
        <dbReference type="ARBA" id="ARBA00022676"/>
    </source>
</evidence>
<evidence type="ECO:0000256" key="4">
    <source>
        <dbReference type="ARBA" id="ARBA00022679"/>
    </source>
</evidence>
<dbReference type="GO" id="GO:0005886">
    <property type="term" value="C:plasma membrane"/>
    <property type="evidence" value="ECO:0007669"/>
    <property type="project" value="UniProtKB-SubCell"/>
</dbReference>
<keyword evidence="2" id="KW-1003">Cell membrane</keyword>
<keyword evidence="4" id="KW-0808">Transferase</keyword>
<evidence type="ECO:0000256" key="5">
    <source>
        <dbReference type="ARBA" id="ARBA00022692"/>
    </source>
</evidence>
<feature type="transmembrane region" description="Helical" evidence="8">
    <location>
        <begin position="148"/>
        <end position="166"/>
    </location>
</feature>
<name>A0A6J4GX47_9ACTN</name>
<sequence length="491" mass="51038">MARLGSVVLAQWWLAPAVVLAAFGAALVARRHGLWYDELYSAEVALLPVRDLVRAVVRGEGTIPYLRDAPPSYNAPYYLVSHLWLALTGLAPDEVGLRLLSLVASIAGVASATLGAGRLAGRGAGLTFGLVVAANPLVVEYATEARGYGLAMLGSGLLLLAFARWLHRRPAAAVLVGAAAAGTGLAHWFGLLVVAGVALAAVVLRRREARRLLAVLGLASLPACALVGVAVANGVGGSGAEWIAGVGVVVPRLLLRSWSGGSGWLLWLTAGLAVAGMVLGRGQARTTGACWFGAPVVLVTVAELVRPVYVDRYLLPALLGLALLVALGISGLRPRWLGPVAAAAVLAASGTATLRAGQMGPKEDVRSAVDAVGRSHRQGQPVVAAARWDALGLDHYSRRDRPELVADLVLPPAGVPEGARTVWVVRREVGGVKGDAGKQVALDLELEARGLRLAEEQRFPGRYAATLAQRWATPEGGAATPIDGWRRVTPG</sequence>
<feature type="transmembrane region" description="Helical" evidence="8">
    <location>
        <begin position="286"/>
        <end position="305"/>
    </location>
</feature>
<dbReference type="AlphaFoldDB" id="A0A6J4GX47"/>
<keyword evidence="7 8" id="KW-0472">Membrane</keyword>
<organism evidence="9">
    <name type="scientific">uncultured Acidimicrobiales bacterium</name>
    <dbReference type="NCBI Taxonomy" id="310071"/>
    <lineage>
        <taxon>Bacteria</taxon>
        <taxon>Bacillati</taxon>
        <taxon>Actinomycetota</taxon>
        <taxon>Acidimicrobiia</taxon>
        <taxon>Acidimicrobiales</taxon>
        <taxon>environmental samples</taxon>
    </lineage>
</organism>
<dbReference type="EMBL" id="CADCSZ010000001">
    <property type="protein sequence ID" value="CAA9209211.1"/>
    <property type="molecule type" value="Genomic_DNA"/>
</dbReference>
<dbReference type="GO" id="GO:0009103">
    <property type="term" value="P:lipopolysaccharide biosynthetic process"/>
    <property type="evidence" value="ECO:0007669"/>
    <property type="project" value="UniProtKB-ARBA"/>
</dbReference>
<evidence type="ECO:0000256" key="8">
    <source>
        <dbReference type="SAM" id="Phobius"/>
    </source>
</evidence>
<reference evidence="9" key="1">
    <citation type="submission" date="2020-02" db="EMBL/GenBank/DDBJ databases">
        <authorList>
            <person name="Meier V. D."/>
        </authorList>
    </citation>
    <scope>NUCLEOTIDE SEQUENCE</scope>
    <source>
        <strain evidence="9">AVDCRST_MAG76</strain>
    </source>
</reference>
<dbReference type="InterPro" id="IPR050297">
    <property type="entry name" value="LipidA_mod_glycosyltrf_83"/>
</dbReference>
<comment type="subcellular location">
    <subcellularLocation>
        <location evidence="1">Cell membrane</location>
        <topology evidence="1">Multi-pass membrane protein</topology>
    </subcellularLocation>
</comment>
<dbReference type="PANTHER" id="PTHR33908">
    <property type="entry name" value="MANNOSYLTRANSFERASE YKCB-RELATED"/>
    <property type="match status" value="1"/>
</dbReference>
<feature type="transmembrane region" description="Helical" evidence="8">
    <location>
        <begin position="312"/>
        <end position="330"/>
    </location>
</feature>
<evidence type="ECO:0000256" key="1">
    <source>
        <dbReference type="ARBA" id="ARBA00004651"/>
    </source>
</evidence>
<keyword evidence="5 8" id="KW-0812">Transmembrane</keyword>
<evidence type="ECO:0000256" key="6">
    <source>
        <dbReference type="ARBA" id="ARBA00022989"/>
    </source>
</evidence>
<evidence type="ECO:0000256" key="7">
    <source>
        <dbReference type="ARBA" id="ARBA00023136"/>
    </source>
</evidence>
<feature type="transmembrane region" description="Helical" evidence="8">
    <location>
        <begin position="99"/>
        <end position="117"/>
    </location>
</feature>
<evidence type="ECO:0000256" key="2">
    <source>
        <dbReference type="ARBA" id="ARBA00022475"/>
    </source>
</evidence>
<feature type="transmembrane region" description="Helical" evidence="8">
    <location>
        <begin position="186"/>
        <end position="205"/>
    </location>
</feature>
<keyword evidence="6 8" id="KW-1133">Transmembrane helix</keyword>
<dbReference type="GO" id="GO:0016763">
    <property type="term" value="F:pentosyltransferase activity"/>
    <property type="evidence" value="ECO:0007669"/>
    <property type="project" value="TreeGrafter"/>
</dbReference>